<sequence>MRRNIINIYKFIKEYYYIILSPFVIIGFFLAYFNNQIEKEDIKENLNITYGKIYGSSSIYKKYSKRNFRYEFTFRGKLYTGTSTGYITDGVKEGGIYKVEFSKEDPKHNRMIFDVEYEQKLIFDQNGQITDTTYVHKGQKIQNKIKEIIEEYEFKTNNIKN</sequence>
<evidence type="ECO:0000313" key="2">
    <source>
        <dbReference type="EMBL" id="MDO5969074.1"/>
    </source>
</evidence>
<feature type="transmembrane region" description="Helical" evidence="1">
    <location>
        <begin position="15"/>
        <end position="33"/>
    </location>
</feature>
<dbReference type="EMBL" id="JAUOEK010000063">
    <property type="protein sequence ID" value="MDO5969074.1"/>
    <property type="molecule type" value="Genomic_DNA"/>
</dbReference>
<proteinExistence type="predicted"/>
<keyword evidence="1" id="KW-1133">Transmembrane helix</keyword>
<gene>
    <name evidence="2" type="ORF">Q4Q35_04570</name>
</gene>
<dbReference type="RefSeq" id="WP_303276760.1">
    <property type="nucleotide sequence ID" value="NZ_JAUOEK010000063.1"/>
</dbReference>
<comment type="caution">
    <text evidence="2">The sequence shown here is derived from an EMBL/GenBank/DDBJ whole genome shotgun (WGS) entry which is preliminary data.</text>
</comment>
<organism evidence="2 3">
    <name type="scientific">Flavivirga aquimarina</name>
    <dbReference type="NCBI Taxonomy" id="2027862"/>
    <lineage>
        <taxon>Bacteria</taxon>
        <taxon>Pseudomonadati</taxon>
        <taxon>Bacteroidota</taxon>
        <taxon>Flavobacteriia</taxon>
        <taxon>Flavobacteriales</taxon>
        <taxon>Flavobacteriaceae</taxon>
        <taxon>Flavivirga</taxon>
    </lineage>
</organism>
<dbReference type="Proteomes" id="UP001176883">
    <property type="component" value="Unassembled WGS sequence"/>
</dbReference>
<accession>A0ABT8W7G7</accession>
<evidence type="ECO:0000313" key="3">
    <source>
        <dbReference type="Proteomes" id="UP001176883"/>
    </source>
</evidence>
<keyword evidence="3" id="KW-1185">Reference proteome</keyword>
<protein>
    <submittedName>
        <fullName evidence="2">Uncharacterized protein</fullName>
    </submittedName>
</protein>
<keyword evidence="1" id="KW-0812">Transmembrane</keyword>
<name>A0ABT8W7G7_9FLAO</name>
<evidence type="ECO:0000256" key="1">
    <source>
        <dbReference type="SAM" id="Phobius"/>
    </source>
</evidence>
<keyword evidence="1" id="KW-0472">Membrane</keyword>
<reference evidence="2" key="1">
    <citation type="submission" date="2023-07" db="EMBL/GenBank/DDBJ databases">
        <title>Two novel species in the genus Flavivirga.</title>
        <authorList>
            <person name="Kwon K."/>
        </authorList>
    </citation>
    <scope>NUCLEOTIDE SEQUENCE</scope>
    <source>
        <strain evidence="2">KCTC 52353</strain>
    </source>
</reference>